<evidence type="ECO:0000313" key="2">
    <source>
        <dbReference type="EMBL" id="HGZ10612.1"/>
    </source>
</evidence>
<accession>A0A7C5AKU3</accession>
<dbReference type="EMBL" id="DTKJ01000003">
    <property type="protein sequence ID" value="HGZ10612.1"/>
    <property type="molecule type" value="Genomic_DNA"/>
</dbReference>
<protein>
    <submittedName>
        <fullName evidence="2">Uncharacterized protein</fullName>
    </submittedName>
</protein>
<dbReference type="PROSITE" id="PS51257">
    <property type="entry name" value="PROKAR_LIPOPROTEIN"/>
    <property type="match status" value="1"/>
</dbReference>
<gene>
    <name evidence="2" type="ORF">ENW48_00135</name>
</gene>
<dbReference type="AlphaFoldDB" id="A0A7C5AKU3"/>
<organism evidence="2">
    <name type="scientific">Desulfobacca acetoxidans</name>
    <dbReference type="NCBI Taxonomy" id="60893"/>
    <lineage>
        <taxon>Bacteria</taxon>
        <taxon>Pseudomonadati</taxon>
        <taxon>Thermodesulfobacteriota</taxon>
        <taxon>Desulfobaccia</taxon>
        <taxon>Desulfobaccales</taxon>
        <taxon>Desulfobaccaceae</taxon>
        <taxon>Desulfobacca</taxon>
    </lineage>
</organism>
<comment type="caution">
    <text evidence="2">The sequence shown here is derived from an EMBL/GenBank/DDBJ whole genome shotgun (WGS) entry which is preliminary data.</text>
</comment>
<keyword evidence="1" id="KW-0812">Transmembrane</keyword>
<feature type="transmembrane region" description="Helical" evidence="1">
    <location>
        <begin position="50"/>
        <end position="76"/>
    </location>
</feature>
<proteinExistence type="predicted"/>
<name>A0A7C5AKU3_9BACT</name>
<reference evidence="2" key="1">
    <citation type="journal article" date="2020" name="mSystems">
        <title>Genome- and Community-Level Interaction Insights into Carbon Utilization and Element Cycling Functions of Hydrothermarchaeota in Hydrothermal Sediment.</title>
        <authorList>
            <person name="Zhou Z."/>
            <person name="Liu Y."/>
            <person name="Xu W."/>
            <person name="Pan J."/>
            <person name="Luo Z.H."/>
            <person name="Li M."/>
        </authorList>
    </citation>
    <scope>NUCLEOTIDE SEQUENCE [LARGE SCALE GENOMIC DNA]</scope>
    <source>
        <strain evidence="2">SpSt-853</strain>
    </source>
</reference>
<sequence length="87" mass="9363">MTLFSRKPPGNKWVSRAIVLLLIPSLLTACQIHAEQIYIPLAYGLTGLCLVLLIYPTPAAGVVGFVVGCILGAAVYNNSLKRRLLTP</sequence>
<evidence type="ECO:0000256" key="1">
    <source>
        <dbReference type="SAM" id="Phobius"/>
    </source>
</evidence>
<keyword evidence="1" id="KW-1133">Transmembrane helix</keyword>
<keyword evidence="1" id="KW-0472">Membrane</keyword>